<dbReference type="Pfam" id="PF10646">
    <property type="entry name" value="Germane"/>
    <property type="match status" value="1"/>
</dbReference>
<dbReference type="InterPro" id="IPR019606">
    <property type="entry name" value="GerMN"/>
</dbReference>
<dbReference type="Pfam" id="PF10648">
    <property type="entry name" value="Gmad2"/>
    <property type="match status" value="1"/>
</dbReference>
<keyword evidence="5" id="KW-1185">Reference proteome</keyword>
<protein>
    <recommendedName>
        <fullName evidence="3">GerMN domain-containing protein</fullName>
    </recommendedName>
</protein>
<evidence type="ECO:0000313" key="4">
    <source>
        <dbReference type="EMBL" id="PVG83446.1"/>
    </source>
</evidence>
<keyword evidence="2" id="KW-0472">Membrane</keyword>
<evidence type="ECO:0000256" key="1">
    <source>
        <dbReference type="SAM" id="MobiDB-lite"/>
    </source>
</evidence>
<feature type="domain" description="GerMN" evidence="3">
    <location>
        <begin position="130"/>
        <end position="224"/>
    </location>
</feature>
<feature type="transmembrane region" description="Helical" evidence="2">
    <location>
        <begin position="42"/>
        <end position="63"/>
    </location>
</feature>
<dbReference type="AlphaFoldDB" id="A0A2T8FCL7"/>
<name>A0A2T8FCL7_9ACTN</name>
<dbReference type="Proteomes" id="UP000246018">
    <property type="component" value="Unassembled WGS sequence"/>
</dbReference>
<comment type="caution">
    <text evidence="4">The sequence shown here is derived from an EMBL/GenBank/DDBJ whole genome shotgun (WGS) entry which is preliminary data.</text>
</comment>
<dbReference type="SMART" id="SM00909">
    <property type="entry name" value="Germane"/>
    <property type="match status" value="1"/>
</dbReference>
<evidence type="ECO:0000259" key="3">
    <source>
        <dbReference type="SMART" id="SM00909"/>
    </source>
</evidence>
<organism evidence="4 5">
    <name type="scientific">Nocardioides gansuensis</name>
    <dbReference type="NCBI Taxonomy" id="2138300"/>
    <lineage>
        <taxon>Bacteria</taxon>
        <taxon>Bacillati</taxon>
        <taxon>Actinomycetota</taxon>
        <taxon>Actinomycetes</taxon>
        <taxon>Propionibacteriales</taxon>
        <taxon>Nocardioidaceae</taxon>
        <taxon>Nocardioides</taxon>
    </lineage>
</organism>
<dbReference type="OrthoDB" id="4843507at2"/>
<evidence type="ECO:0000256" key="2">
    <source>
        <dbReference type="SAM" id="Phobius"/>
    </source>
</evidence>
<accession>A0A2T8FCL7</accession>
<evidence type="ECO:0000313" key="5">
    <source>
        <dbReference type="Proteomes" id="UP000246018"/>
    </source>
</evidence>
<keyword evidence="2" id="KW-1133">Transmembrane helix</keyword>
<reference evidence="4 5" key="1">
    <citation type="submission" date="2018-04" db="EMBL/GenBank/DDBJ databases">
        <title>Genome of Nocardioides gansuensis WSJ-1.</title>
        <authorList>
            <person name="Wu S."/>
            <person name="Wang G."/>
        </authorList>
    </citation>
    <scope>NUCLEOTIDE SEQUENCE [LARGE SCALE GENOMIC DNA]</scope>
    <source>
        <strain evidence="4 5">WSJ-1</strain>
    </source>
</reference>
<sequence>MTHLDPQRDDLRDLLADAVSDVEPRHALDDIRARTNPERRRWPYAAGGAVLGIAATVATFALVDGDRVRDAREPDPAGSPTASASSEPTPSESATEQPTRALPVYYIGETPRGPRLFREFRPVPRESDGLYEAVQALQQAPLDPDYRTAWPAGSISQWSYVSDPGDGLIQVTIADASYAERPQGMSADEASLAVEQVVYTLQANVSARAPVQFRLGDNPVNQVYGVPTSEPITEGPPLEVLALASISDPSEGLLVDNDRPLRVRGVGNSYEGTMVWRITRADTDEEVDMGSFLAGWGEQRLFPFEGEIDVSDLEPGDYVLSVATADASGGTEGYGPDVDDRTFTVVE</sequence>
<gene>
    <name evidence="4" type="ORF">DDE18_09180</name>
</gene>
<feature type="region of interest" description="Disordered" evidence="1">
    <location>
        <begin position="69"/>
        <end position="102"/>
    </location>
</feature>
<dbReference type="EMBL" id="QDGZ01000003">
    <property type="protein sequence ID" value="PVG83446.1"/>
    <property type="molecule type" value="Genomic_DNA"/>
</dbReference>
<proteinExistence type="predicted"/>
<dbReference type="RefSeq" id="WP_116571925.1">
    <property type="nucleotide sequence ID" value="NZ_QDGZ01000003.1"/>
</dbReference>
<keyword evidence="2" id="KW-0812">Transmembrane</keyword>
<dbReference type="InterPro" id="IPR018911">
    <property type="entry name" value="Gmad2_Ig-like_dom"/>
</dbReference>
<feature type="compositionally biased region" description="Low complexity" evidence="1">
    <location>
        <begin position="79"/>
        <end position="96"/>
    </location>
</feature>